<evidence type="ECO:0000313" key="12">
    <source>
        <dbReference type="Proteomes" id="UP000008827"/>
    </source>
</evidence>
<evidence type="ECO:0000256" key="5">
    <source>
        <dbReference type="ARBA" id="ARBA00022898"/>
    </source>
</evidence>
<dbReference type="EMBL" id="CM000841">
    <property type="protein sequence ID" value="KRH42466.1"/>
    <property type="molecule type" value="Genomic_DNA"/>
</dbReference>
<dbReference type="GO" id="GO:0030170">
    <property type="term" value="F:pyridoxal phosphate binding"/>
    <property type="evidence" value="ECO:0007669"/>
    <property type="project" value="InterPro"/>
</dbReference>
<keyword evidence="6 9" id="KW-0456">Lyase</keyword>
<dbReference type="InterPro" id="IPR015424">
    <property type="entry name" value="PyrdxlP-dep_Trfase"/>
</dbReference>
<dbReference type="GO" id="GO:0006538">
    <property type="term" value="P:L-glutamate catabolic process"/>
    <property type="evidence" value="ECO:0000318"/>
    <property type="project" value="GO_Central"/>
</dbReference>
<dbReference type="Proteomes" id="UP000008827">
    <property type="component" value="Chromosome 8"/>
</dbReference>
<reference evidence="10 11" key="1">
    <citation type="journal article" date="2010" name="Nature">
        <title>Genome sequence of the palaeopolyploid soybean.</title>
        <authorList>
            <person name="Schmutz J."/>
            <person name="Cannon S.B."/>
            <person name="Schlueter J."/>
            <person name="Ma J."/>
            <person name="Mitros T."/>
            <person name="Nelson W."/>
            <person name="Hyten D.L."/>
            <person name="Song Q."/>
            <person name="Thelen J.J."/>
            <person name="Cheng J."/>
            <person name="Xu D."/>
            <person name="Hellsten U."/>
            <person name="May G.D."/>
            <person name="Yu Y."/>
            <person name="Sakurai T."/>
            <person name="Umezawa T."/>
            <person name="Bhattacharyya M.K."/>
            <person name="Sandhu D."/>
            <person name="Valliyodan B."/>
            <person name="Lindquist E."/>
            <person name="Peto M."/>
            <person name="Grant D."/>
            <person name="Shu S."/>
            <person name="Goodstein D."/>
            <person name="Barry K."/>
            <person name="Futrell-Griggs M."/>
            <person name="Abernathy B."/>
            <person name="Du J."/>
            <person name="Tian Z."/>
            <person name="Zhu L."/>
            <person name="Gill N."/>
            <person name="Joshi T."/>
            <person name="Libault M."/>
            <person name="Sethuraman A."/>
            <person name="Zhang X.-C."/>
            <person name="Shinozaki K."/>
            <person name="Nguyen H.T."/>
            <person name="Wing R.A."/>
            <person name="Cregan P."/>
            <person name="Specht J."/>
            <person name="Grimwood J."/>
            <person name="Rokhsar D."/>
            <person name="Stacey G."/>
            <person name="Shoemaker R.C."/>
            <person name="Jackson S.A."/>
        </authorList>
    </citation>
    <scope>NUCLEOTIDE SEQUENCE</scope>
    <source>
        <strain evidence="11">cv. Williams 82</strain>
        <tissue evidence="10">Callus</tissue>
    </source>
</reference>
<evidence type="ECO:0000256" key="9">
    <source>
        <dbReference type="RuleBase" id="RU000382"/>
    </source>
</evidence>
<dbReference type="PANTHER" id="PTHR43321">
    <property type="entry name" value="GLUTAMATE DECARBOXYLASE"/>
    <property type="match status" value="1"/>
</dbReference>
<reference evidence="11" key="2">
    <citation type="submission" date="2018-02" db="UniProtKB">
        <authorList>
            <consortium name="EnsemblPlants"/>
        </authorList>
    </citation>
    <scope>IDENTIFICATION</scope>
    <source>
        <strain evidence="11">Williams 82</strain>
    </source>
</reference>
<dbReference type="Pfam" id="PF00282">
    <property type="entry name" value="Pyridoxal_deC"/>
    <property type="match status" value="1"/>
</dbReference>
<name>I1KRN2_SOYBN</name>
<dbReference type="InterPro" id="IPR010107">
    <property type="entry name" value="Glutamate_decarboxylase"/>
</dbReference>
<dbReference type="HOGENOM" id="CLU_019582_2_2_1"/>
<dbReference type="InParanoid" id="I1KRN2"/>
<dbReference type="GO" id="GO:0005829">
    <property type="term" value="C:cytosol"/>
    <property type="evidence" value="ECO:0000318"/>
    <property type="project" value="GO_Central"/>
</dbReference>
<dbReference type="STRING" id="3847.I1KRN2"/>
<dbReference type="EnsemblPlants" id="KRH42466">
    <property type="protein sequence ID" value="KRH42466"/>
    <property type="gene ID" value="GLYMA_08G091300"/>
</dbReference>
<dbReference type="PANTHER" id="PTHR43321:SF3">
    <property type="entry name" value="GLUTAMATE DECARBOXYLASE"/>
    <property type="match status" value="1"/>
</dbReference>
<dbReference type="FunFam" id="3.90.1150.160:FF:000001">
    <property type="entry name" value="Glutamate decarboxylase"/>
    <property type="match status" value="1"/>
</dbReference>
<sequence>MVFPRPPSESDLFLHSNFASRYARDSLPRFSMPEDSMPKEAAYQNIHDELQLDAIPKLNLASFVTTSMEEECNKLIMESINKNYVDMDEYPITTDLHNRCLNMIARMFHAEIGENENAIGAGTVGSSEAIMLAGLAFKKKWQNKRKAEGKPYDKPNLVTGSNVQVCWEKFARYFEVELREVEVREGYYVMDPAKAVELVDENTICVAAILGSTYNGEFEDVKLLNDLLLEKNKQTGARMGFQTPMVKSINVSGHKYGLVYAGIGWVIWRTKDDLPEDLVFHINYLGADQPTFTLNFSKGSSQIIAQYYQLIRLGQEGYRNIMENCRENAMVLKEDLEKSGHFNILSKDDGVPVVAFSLKDRSRYDEFKISEMLRRHGWIVPAYPMPPAAQHINVLRVVIRAEFSRTLAERLVLDIHSVLDELEKVHPSKVTKNTKEENKLLVENGVKNTALDAHSEIIAQESNKRQKIMVA</sequence>
<keyword evidence="5 8" id="KW-0663">Pyridoxal phosphate</keyword>
<accession>I1KRN2</accession>
<gene>
    <name evidence="10" type="ORF">GLYMA_08G091300</name>
</gene>
<dbReference type="SMR" id="I1KRN2"/>
<keyword evidence="4" id="KW-0112">Calmodulin-binding</keyword>
<dbReference type="EC" id="4.1.1.15" evidence="3"/>
<evidence type="ECO:0000256" key="8">
    <source>
        <dbReference type="PIRSR" id="PIRSR602129-50"/>
    </source>
</evidence>
<proteinExistence type="inferred from homology"/>
<dbReference type="GO" id="GO:0005516">
    <property type="term" value="F:calmodulin binding"/>
    <property type="evidence" value="ECO:0007669"/>
    <property type="project" value="UniProtKB-KW"/>
</dbReference>
<dbReference type="InterPro" id="IPR002129">
    <property type="entry name" value="PyrdxlP-dep_de-COase"/>
</dbReference>
<dbReference type="eggNOG" id="KOG1383">
    <property type="taxonomic scope" value="Eukaryota"/>
</dbReference>
<organism evidence="10">
    <name type="scientific">Glycine max</name>
    <name type="common">Soybean</name>
    <name type="synonym">Glycine hispida</name>
    <dbReference type="NCBI Taxonomy" id="3847"/>
    <lineage>
        <taxon>Eukaryota</taxon>
        <taxon>Viridiplantae</taxon>
        <taxon>Streptophyta</taxon>
        <taxon>Embryophyta</taxon>
        <taxon>Tracheophyta</taxon>
        <taxon>Spermatophyta</taxon>
        <taxon>Magnoliopsida</taxon>
        <taxon>eudicotyledons</taxon>
        <taxon>Gunneridae</taxon>
        <taxon>Pentapetalae</taxon>
        <taxon>rosids</taxon>
        <taxon>fabids</taxon>
        <taxon>Fabales</taxon>
        <taxon>Fabaceae</taxon>
        <taxon>Papilionoideae</taxon>
        <taxon>50 kb inversion clade</taxon>
        <taxon>NPAAA clade</taxon>
        <taxon>indigoferoid/millettioid clade</taxon>
        <taxon>Phaseoleae</taxon>
        <taxon>Glycine</taxon>
        <taxon>Glycine subgen. Soja</taxon>
    </lineage>
</organism>
<dbReference type="Gene3D" id="4.10.280.50">
    <property type="match status" value="1"/>
</dbReference>
<protein>
    <recommendedName>
        <fullName evidence="3">glutamate decarboxylase</fullName>
        <ecNumber evidence="3">4.1.1.15</ecNumber>
    </recommendedName>
</protein>
<keyword evidence="12" id="KW-1185">Reference proteome</keyword>
<feature type="modified residue" description="N6-(pyridoxal phosphate)lysine" evidence="8">
    <location>
        <position position="255"/>
    </location>
</feature>
<dbReference type="PaxDb" id="3847-GLYMA08G09650.1"/>
<dbReference type="Gene3D" id="3.90.1150.160">
    <property type="match status" value="1"/>
</dbReference>
<evidence type="ECO:0000256" key="4">
    <source>
        <dbReference type="ARBA" id="ARBA00022860"/>
    </source>
</evidence>
<evidence type="ECO:0000256" key="2">
    <source>
        <dbReference type="ARBA" id="ARBA00009533"/>
    </source>
</evidence>
<dbReference type="SUPFAM" id="SSF53383">
    <property type="entry name" value="PLP-dependent transferases"/>
    <property type="match status" value="1"/>
</dbReference>
<comment type="cofactor">
    <cofactor evidence="1 8 9">
        <name>pyridoxal 5'-phosphate</name>
        <dbReference type="ChEBI" id="CHEBI:597326"/>
    </cofactor>
</comment>
<comment type="catalytic activity">
    <reaction evidence="7">
        <text>L-glutamate + H(+) = 4-aminobutanoate + CO2</text>
        <dbReference type="Rhea" id="RHEA:17785"/>
        <dbReference type="ChEBI" id="CHEBI:15378"/>
        <dbReference type="ChEBI" id="CHEBI:16526"/>
        <dbReference type="ChEBI" id="CHEBI:29985"/>
        <dbReference type="ChEBI" id="CHEBI:59888"/>
        <dbReference type="EC" id="4.1.1.15"/>
    </reaction>
</comment>
<dbReference type="AlphaFoldDB" id="I1KRN2"/>
<dbReference type="FunFam" id="4.10.280.50:FF:000001">
    <property type="entry name" value="Glutamate decarboxylase"/>
    <property type="match status" value="1"/>
</dbReference>
<dbReference type="Gene3D" id="3.40.640.10">
    <property type="entry name" value="Type I PLP-dependent aspartate aminotransferase-like (Major domain)"/>
    <property type="match status" value="1"/>
</dbReference>
<evidence type="ECO:0000313" key="10">
    <source>
        <dbReference type="EMBL" id="KRH42466.1"/>
    </source>
</evidence>
<evidence type="ECO:0000256" key="6">
    <source>
        <dbReference type="ARBA" id="ARBA00023239"/>
    </source>
</evidence>
<evidence type="ECO:0000256" key="3">
    <source>
        <dbReference type="ARBA" id="ARBA00012421"/>
    </source>
</evidence>
<reference evidence="10" key="3">
    <citation type="submission" date="2018-07" db="EMBL/GenBank/DDBJ databases">
        <title>WGS assembly of Glycine max.</title>
        <authorList>
            <person name="Schmutz J."/>
            <person name="Cannon S."/>
            <person name="Schlueter J."/>
            <person name="Ma J."/>
            <person name="Mitros T."/>
            <person name="Nelson W."/>
            <person name="Hyten D."/>
            <person name="Song Q."/>
            <person name="Thelen J."/>
            <person name="Cheng J."/>
            <person name="Xu D."/>
            <person name="Hellsten U."/>
            <person name="May G."/>
            <person name="Yu Y."/>
            <person name="Sakurai T."/>
            <person name="Umezawa T."/>
            <person name="Bhattacharyya M."/>
            <person name="Sandhu D."/>
            <person name="Valliyodan B."/>
            <person name="Lindquist E."/>
            <person name="Peto M."/>
            <person name="Grant D."/>
            <person name="Shu S."/>
            <person name="Goodstein D."/>
            <person name="Barry K."/>
            <person name="Futrell-Griggs M."/>
            <person name="Abernathy B."/>
            <person name="Du J."/>
            <person name="Tian Z."/>
            <person name="Zhu L."/>
            <person name="Gill N."/>
            <person name="Joshi T."/>
            <person name="Libault M."/>
            <person name="Sethuraman A."/>
            <person name="Zhang X."/>
            <person name="Shinozaki K."/>
            <person name="Nguyen H."/>
            <person name="Wing R."/>
            <person name="Cregan P."/>
            <person name="Specht J."/>
            <person name="Grimwood J."/>
            <person name="Rokhsar D."/>
            <person name="Stacey G."/>
            <person name="Shoemaker R."/>
            <person name="Jackson S."/>
        </authorList>
    </citation>
    <scope>NUCLEOTIDE SEQUENCE</scope>
    <source>
        <tissue evidence="10">Callus</tissue>
    </source>
</reference>
<comment type="similarity">
    <text evidence="2 9">Belongs to the group II decarboxylase family.</text>
</comment>
<evidence type="ECO:0000256" key="7">
    <source>
        <dbReference type="ARBA" id="ARBA00048868"/>
    </source>
</evidence>
<evidence type="ECO:0000313" key="11">
    <source>
        <dbReference type="EnsemblPlants" id="KRH42466"/>
    </source>
</evidence>
<dbReference type="Gramene" id="KRH42466">
    <property type="protein sequence ID" value="KRH42466"/>
    <property type="gene ID" value="GLYMA_08G091300"/>
</dbReference>
<evidence type="ECO:0000256" key="1">
    <source>
        <dbReference type="ARBA" id="ARBA00001933"/>
    </source>
</evidence>
<dbReference type="InterPro" id="IPR015421">
    <property type="entry name" value="PyrdxlP-dep_Trfase_major"/>
</dbReference>
<dbReference type="GO" id="GO:0004351">
    <property type="term" value="F:glutamate decarboxylase activity"/>
    <property type="evidence" value="ECO:0000318"/>
    <property type="project" value="GO_Central"/>
</dbReference>